<gene>
    <name evidence="1" type="ORF">Scaly_2925200</name>
</gene>
<reference evidence="1" key="1">
    <citation type="submission" date="2020-06" db="EMBL/GenBank/DDBJ databases">
        <authorList>
            <person name="Li T."/>
            <person name="Hu X."/>
            <person name="Zhang T."/>
            <person name="Song X."/>
            <person name="Zhang H."/>
            <person name="Dai N."/>
            <person name="Sheng W."/>
            <person name="Hou X."/>
            <person name="Wei L."/>
        </authorList>
    </citation>
    <scope>NUCLEOTIDE SEQUENCE</scope>
    <source>
        <strain evidence="1">KEN8</strain>
        <tissue evidence="1">Leaf</tissue>
    </source>
</reference>
<name>A0AAW2KTY7_9LAMI</name>
<dbReference type="AlphaFoldDB" id="A0AAW2KTY7"/>
<protein>
    <submittedName>
        <fullName evidence="1">Calmodulin-binding transcription activator 1</fullName>
    </submittedName>
</protein>
<accession>A0AAW2KTY7</accession>
<evidence type="ECO:0000313" key="1">
    <source>
        <dbReference type="EMBL" id="KAL0310470.1"/>
    </source>
</evidence>
<dbReference type="EMBL" id="JACGWM010000181">
    <property type="protein sequence ID" value="KAL0310470.1"/>
    <property type="molecule type" value="Genomic_DNA"/>
</dbReference>
<comment type="caution">
    <text evidence="1">The sequence shown here is derived from an EMBL/GenBank/DDBJ whole genome shotgun (WGS) entry which is preliminary data.</text>
</comment>
<organism evidence="1">
    <name type="scientific">Sesamum calycinum</name>
    <dbReference type="NCBI Taxonomy" id="2727403"/>
    <lineage>
        <taxon>Eukaryota</taxon>
        <taxon>Viridiplantae</taxon>
        <taxon>Streptophyta</taxon>
        <taxon>Embryophyta</taxon>
        <taxon>Tracheophyta</taxon>
        <taxon>Spermatophyta</taxon>
        <taxon>Magnoliopsida</taxon>
        <taxon>eudicotyledons</taxon>
        <taxon>Gunneridae</taxon>
        <taxon>Pentapetalae</taxon>
        <taxon>asterids</taxon>
        <taxon>lamiids</taxon>
        <taxon>Lamiales</taxon>
        <taxon>Pedaliaceae</taxon>
        <taxon>Sesamum</taxon>
    </lineage>
</organism>
<proteinExistence type="predicted"/>
<sequence>MVDAERKEDDYDFLKEGREKTVERLQKAAARLKSMFQHAEAPAPDQDCRLLNVVSEMQETKAVYDKVLNNREVDFDDDLIDLEALLDDDTLMQIASHL</sequence>
<reference evidence="1" key="2">
    <citation type="journal article" date="2024" name="Plant">
        <title>Genomic evolution and insights into agronomic trait innovations of Sesamum species.</title>
        <authorList>
            <person name="Miao H."/>
            <person name="Wang L."/>
            <person name="Qu L."/>
            <person name="Liu H."/>
            <person name="Sun Y."/>
            <person name="Le M."/>
            <person name="Wang Q."/>
            <person name="Wei S."/>
            <person name="Zheng Y."/>
            <person name="Lin W."/>
            <person name="Duan Y."/>
            <person name="Cao H."/>
            <person name="Xiong S."/>
            <person name="Wang X."/>
            <person name="Wei L."/>
            <person name="Li C."/>
            <person name="Ma Q."/>
            <person name="Ju M."/>
            <person name="Zhao R."/>
            <person name="Li G."/>
            <person name="Mu C."/>
            <person name="Tian Q."/>
            <person name="Mei H."/>
            <person name="Zhang T."/>
            <person name="Gao T."/>
            <person name="Zhang H."/>
        </authorList>
    </citation>
    <scope>NUCLEOTIDE SEQUENCE</scope>
    <source>
        <strain evidence="1">KEN8</strain>
    </source>
</reference>